<dbReference type="SUPFAM" id="SSF50998">
    <property type="entry name" value="Quinoprotein alcohol dehydrogenase-like"/>
    <property type="match status" value="1"/>
</dbReference>
<sequence>MRLRIILCGFGLYCWGCNNIEDASPSDRSTFMHFYEAPHNLYGVQAEPLADGYIIVGNELLANGNQNGYIIRTDSRGQRVADDVILGGGSVSDLKVTTDGYYVIGDSIKSNLESGDVSVFDLVVYSARLFKLDLNGNIVKKLVIADRKNATNMTDIHGGALTLNEQGQIVVLGTLRKAGAATTENPYLVVLEPQGLDTVWTRTYDVLERDYVNTRAVHIAPSGKIIWATALLRENQNFSRSFLGIPYIQENSTFENFAQFGEQTEQQLYAHDLQPASSAASGFGVIGTYATPAGANANMFFVRVTQAGGIIPGSQRYFDGILSAENATVAEGDSQSEDTGDALTATRDGGFVLAGSMLTTPGRGKGGKDIFLVKIDAFGNVMWNKILGGTGNETVSSIRETADGGLLLCGSNEVSGLSSIFIIKTDENGELTQ</sequence>
<comment type="caution">
    <text evidence="1">The sequence shown here is derived from an EMBL/GenBank/DDBJ whole genome shotgun (WGS) entry which is preliminary data.</text>
</comment>
<reference evidence="1 2" key="1">
    <citation type="submission" date="2021-05" db="EMBL/GenBank/DDBJ databases">
        <title>A Polyphasic approach of four new species of the genus Ohtaekwangia: Ohtaekwangia histidinii sp. nov., Ohtaekwangia cretensis sp. nov., Ohtaekwangia indiensis sp. nov., Ohtaekwangia reichenbachii sp. nov. from diverse environment.</title>
        <authorList>
            <person name="Octaviana S."/>
        </authorList>
    </citation>
    <scope>NUCLEOTIDE SEQUENCE [LARGE SCALE GENOMIC DNA]</scope>
    <source>
        <strain evidence="1 2">PWU5</strain>
    </source>
</reference>
<accession>A0AAP2DV56</accession>
<evidence type="ECO:0000313" key="2">
    <source>
        <dbReference type="Proteomes" id="UP001319080"/>
    </source>
</evidence>
<dbReference type="InterPro" id="IPR011047">
    <property type="entry name" value="Quinoprotein_ADH-like_sf"/>
</dbReference>
<keyword evidence="2" id="KW-1185">Reference proteome</keyword>
<dbReference type="EMBL" id="JAHESE010000004">
    <property type="protein sequence ID" value="MBT1707986.1"/>
    <property type="molecule type" value="Genomic_DNA"/>
</dbReference>
<dbReference type="PANTHER" id="PTHR42754">
    <property type="entry name" value="ENDOGLUCANASE"/>
    <property type="match status" value="1"/>
</dbReference>
<organism evidence="1 2">
    <name type="scientific">Dawidia cretensis</name>
    <dbReference type="NCBI Taxonomy" id="2782350"/>
    <lineage>
        <taxon>Bacteria</taxon>
        <taxon>Pseudomonadati</taxon>
        <taxon>Bacteroidota</taxon>
        <taxon>Cytophagia</taxon>
        <taxon>Cytophagales</taxon>
        <taxon>Chryseotaleaceae</taxon>
        <taxon>Dawidia</taxon>
    </lineage>
</organism>
<dbReference type="PANTHER" id="PTHR42754:SF1">
    <property type="entry name" value="LIPOPROTEIN"/>
    <property type="match status" value="1"/>
</dbReference>
<protein>
    <submittedName>
        <fullName evidence="1">Uncharacterized protein</fullName>
    </submittedName>
</protein>
<dbReference type="Proteomes" id="UP001319080">
    <property type="component" value="Unassembled WGS sequence"/>
</dbReference>
<dbReference type="RefSeq" id="WP_254083576.1">
    <property type="nucleotide sequence ID" value="NZ_JAHESE010000004.1"/>
</dbReference>
<proteinExistence type="predicted"/>
<gene>
    <name evidence="1" type="ORF">KK062_07125</name>
</gene>
<dbReference type="AlphaFoldDB" id="A0AAP2DV56"/>
<name>A0AAP2DV56_9BACT</name>
<evidence type="ECO:0000313" key="1">
    <source>
        <dbReference type="EMBL" id="MBT1707986.1"/>
    </source>
</evidence>